<evidence type="ECO:0000313" key="4">
    <source>
        <dbReference type="Proteomes" id="UP000509597"/>
    </source>
</evidence>
<dbReference type="PANTHER" id="PTHR30327">
    <property type="entry name" value="UNCHARACTERIZED PROTEIN YQGE"/>
    <property type="match status" value="1"/>
</dbReference>
<evidence type="ECO:0000256" key="1">
    <source>
        <dbReference type="ARBA" id="ARBA00009600"/>
    </source>
</evidence>
<name>A0A7H9BJQ6_9NEIS</name>
<dbReference type="RefSeq" id="WP_179355049.1">
    <property type="nucleotide sequence ID" value="NZ_CP058627.1"/>
</dbReference>
<dbReference type="EMBL" id="CP058627">
    <property type="protein sequence ID" value="QLG88536.1"/>
    <property type="molecule type" value="Genomic_DNA"/>
</dbReference>
<dbReference type="NCBIfam" id="NF001266">
    <property type="entry name" value="PRK00228.1-1"/>
    <property type="match status" value="1"/>
</dbReference>
<dbReference type="KEGG" id="chiz:HQ393_09900"/>
<dbReference type="InterPro" id="IPR003774">
    <property type="entry name" value="AlgH-like"/>
</dbReference>
<dbReference type="Gene3D" id="3.40.1740.10">
    <property type="entry name" value="VC0467-like"/>
    <property type="match status" value="1"/>
</dbReference>
<protein>
    <recommendedName>
        <fullName evidence="2">UPF0301 protein HQ393_09900</fullName>
    </recommendedName>
</protein>
<evidence type="ECO:0000313" key="3">
    <source>
        <dbReference type="EMBL" id="QLG88536.1"/>
    </source>
</evidence>
<dbReference type="HAMAP" id="MF_00758">
    <property type="entry name" value="UPF0301"/>
    <property type="match status" value="1"/>
</dbReference>
<evidence type="ECO:0000256" key="2">
    <source>
        <dbReference type="HAMAP-Rule" id="MF_00758"/>
    </source>
</evidence>
<accession>A0A7H9BJQ6</accession>
<sequence>MENTAEMNLSRHFLVAMPSLSDPIFARSLILICEHTAAGAMGVILNRPVGMTLESLFEQIEVELHRPDVAELPVHFGGPVQTDRGFILHSPLGSWQSSLAVGDDLGLTTSRDILTAVGEGSGPEQMFVALGFAGWEAGQLENEIAENSWLTVPMSDMKILFEVPSEERYEAALKLLGIDVAMLSKDAGHA</sequence>
<dbReference type="Proteomes" id="UP000509597">
    <property type="component" value="Chromosome"/>
</dbReference>
<dbReference type="Pfam" id="PF02622">
    <property type="entry name" value="DUF179"/>
    <property type="match status" value="1"/>
</dbReference>
<dbReference type="SUPFAM" id="SSF143456">
    <property type="entry name" value="VC0467-like"/>
    <property type="match status" value="1"/>
</dbReference>
<dbReference type="PANTHER" id="PTHR30327:SF1">
    <property type="entry name" value="UPF0301 PROTEIN YQGE"/>
    <property type="match status" value="1"/>
</dbReference>
<dbReference type="AlphaFoldDB" id="A0A7H9BJQ6"/>
<keyword evidence="4" id="KW-1185">Reference proteome</keyword>
<gene>
    <name evidence="3" type="ORF">HQ393_09900</name>
</gene>
<reference evidence="3 4" key="1">
    <citation type="submission" date="2020-07" db="EMBL/GenBank/DDBJ databases">
        <title>Complete genome sequence of Chitinibacter sp. 2T18.</title>
        <authorList>
            <person name="Bae J.-W."/>
            <person name="Choi J.-W."/>
        </authorList>
    </citation>
    <scope>NUCLEOTIDE SEQUENCE [LARGE SCALE GENOMIC DNA]</scope>
    <source>
        <strain evidence="3 4">2T18</strain>
    </source>
</reference>
<comment type="similarity">
    <text evidence="1 2">Belongs to the UPF0301 (AlgH) family.</text>
</comment>
<organism evidence="3 4">
    <name type="scientific">Chitinibacter bivalviorum</name>
    <dbReference type="NCBI Taxonomy" id="2739434"/>
    <lineage>
        <taxon>Bacteria</taxon>
        <taxon>Pseudomonadati</taxon>
        <taxon>Pseudomonadota</taxon>
        <taxon>Betaproteobacteria</taxon>
        <taxon>Neisseriales</taxon>
        <taxon>Chitinibacteraceae</taxon>
        <taxon>Chitinibacter</taxon>
    </lineage>
</organism>
<proteinExistence type="inferred from homology"/>
<dbReference type="GO" id="GO:0005829">
    <property type="term" value="C:cytosol"/>
    <property type="evidence" value="ECO:0007669"/>
    <property type="project" value="TreeGrafter"/>
</dbReference>